<evidence type="ECO:0000313" key="1">
    <source>
        <dbReference type="EMBL" id="KAA0914766.1"/>
    </source>
</evidence>
<dbReference type="InterPro" id="IPR025528">
    <property type="entry name" value="BrnA_antitoxin"/>
</dbReference>
<dbReference type="EMBL" id="VINQ01000008">
    <property type="protein sequence ID" value="KAA0914766.1"/>
    <property type="molecule type" value="Genomic_DNA"/>
</dbReference>
<sequence length="126" mass="14875">MSKMSETKRMAEARMVEELRRFQEQLSRNWVERSLPEEWNGLASRQPLEPVKDRVTIRLDADMVRWFRKLGPGYGRRINAVLRIYWEALSAGRIKAHWDEDELSPPFMELIERMAELSEARRGDGG</sequence>
<protein>
    <submittedName>
        <fullName evidence="1">BrnA antitoxin family protein</fullName>
    </submittedName>
</protein>
<comment type="caution">
    <text evidence="1">The sequence shown here is derived from an EMBL/GenBank/DDBJ whole genome shotgun (WGS) entry which is preliminary data.</text>
</comment>
<accession>A0A5A9ZCC5</accession>
<name>A0A5A9ZCC5_9RHOB</name>
<dbReference type="Pfam" id="PF14384">
    <property type="entry name" value="BrnA_antitoxin"/>
    <property type="match status" value="1"/>
</dbReference>
<proteinExistence type="predicted"/>
<evidence type="ECO:0000313" key="2">
    <source>
        <dbReference type="Proteomes" id="UP000325291"/>
    </source>
</evidence>
<keyword evidence="2" id="KW-1185">Reference proteome</keyword>
<gene>
    <name evidence="1" type="ORF">FLO80_12265</name>
</gene>
<reference evidence="1 2" key="1">
    <citation type="submission" date="2019-07" db="EMBL/GenBank/DDBJ databases">
        <title>Aquicoccus porphyridii gen. nov., sp. nov., isolated from a small marine red alga, Porphyridium marinum.</title>
        <authorList>
            <person name="Liu L."/>
        </authorList>
    </citation>
    <scope>NUCLEOTIDE SEQUENCE [LARGE SCALE GENOMIC DNA]</scope>
    <source>
        <strain evidence="1 2">L1 8-17</strain>
    </source>
</reference>
<organism evidence="1 2">
    <name type="scientific">Aquicoccus porphyridii</name>
    <dbReference type="NCBI Taxonomy" id="1852029"/>
    <lineage>
        <taxon>Bacteria</taxon>
        <taxon>Pseudomonadati</taxon>
        <taxon>Pseudomonadota</taxon>
        <taxon>Alphaproteobacteria</taxon>
        <taxon>Rhodobacterales</taxon>
        <taxon>Paracoccaceae</taxon>
        <taxon>Aquicoccus</taxon>
    </lineage>
</organism>
<dbReference type="AlphaFoldDB" id="A0A5A9ZCC5"/>
<dbReference type="Proteomes" id="UP000325291">
    <property type="component" value="Unassembled WGS sequence"/>
</dbReference>